<evidence type="ECO:0000259" key="2">
    <source>
        <dbReference type="Pfam" id="PF22943"/>
    </source>
</evidence>
<dbReference type="STRING" id="857342.A0A2T3AYW1"/>
<evidence type="ECO:0000256" key="1">
    <source>
        <dbReference type="SAM" id="MobiDB-lite"/>
    </source>
</evidence>
<dbReference type="InterPro" id="IPR054448">
    <property type="entry name" value="HTH_put_ascomycetes"/>
</dbReference>
<feature type="compositionally biased region" description="Low complexity" evidence="1">
    <location>
        <begin position="1"/>
        <end position="22"/>
    </location>
</feature>
<name>A0A2T3AYW1_AMORE</name>
<evidence type="ECO:0000313" key="3">
    <source>
        <dbReference type="EMBL" id="PSS15212.1"/>
    </source>
</evidence>
<sequence length="206" mass="21931">MGNATSKAAKSASKLSATSSTARKYPTRSPTTTNRVPPAEPMKPGPTVHPSTPPSAQRTAAIEQDAMDPDLAARARQLGPVVPNPTMSNSSTFNQAPRVGEAMPGAGGFQGTSPGQTIYPDARRNAAIGLLEARRRLAEEAEEEFGRVGKRDSQGRRFVDVVTLRQALVMRDRGVQGEEIERRLGLRRGVVGMLGRKGVVGVGDEM</sequence>
<dbReference type="GeneID" id="36572395"/>
<keyword evidence="4" id="KW-1185">Reference proteome</keyword>
<feature type="region of interest" description="Disordered" evidence="1">
    <location>
        <begin position="1"/>
        <end position="119"/>
    </location>
</feature>
<dbReference type="InParanoid" id="A0A2T3AYW1"/>
<dbReference type="OrthoDB" id="4085451at2759"/>
<gene>
    <name evidence="3" type="ORF">M430DRAFT_20518</name>
</gene>
<evidence type="ECO:0000313" key="4">
    <source>
        <dbReference type="Proteomes" id="UP000241818"/>
    </source>
</evidence>
<dbReference type="RefSeq" id="XP_024719811.1">
    <property type="nucleotide sequence ID" value="XM_024864314.1"/>
</dbReference>
<proteinExistence type="predicted"/>
<dbReference type="AlphaFoldDB" id="A0A2T3AYW1"/>
<dbReference type="Proteomes" id="UP000241818">
    <property type="component" value="Unassembled WGS sequence"/>
</dbReference>
<protein>
    <recommendedName>
        <fullName evidence="2">Helix-turn-helix domain-containing protein</fullName>
    </recommendedName>
</protein>
<feature type="compositionally biased region" description="Polar residues" evidence="1">
    <location>
        <begin position="85"/>
        <end position="95"/>
    </location>
</feature>
<reference evidence="3 4" key="1">
    <citation type="journal article" date="2018" name="New Phytol.">
        <title>Comparative genomics and transcriptomics depict ericoid mycorrhizal fungi as versatile saprotrophs and plant mutualists.</title>
        <authorList>
            <person name="Martino E."/>
            <person name="Morin E."/>
            <person name="Grelet G.A."/>
            <person name="Kuo A."/>
            <person name="Kohler A."/>
            <person name="Daghino S."/>
            <person name="Barry K.W."/>
            <person name="Cichocki N."/>
            <person name="Clum A."/>
            <person name="Dockter R.B."/>
            <person name="Hainaut M."/>
            <person name="Kuo R.C."/>
            <person name="LaButti K."/>
            <person name="Lindahl B.D."/>
            <person name="Lindquist E.A."/>
            <person name="Lipzen A."/>
            <person name="Khouja H.R."/>
            <person name="Magnuson J."/>
            <person name="Murat C."/>
            <person name="Ohm R.A."/>
            <person name="Singer S.W."/>
            <person name="Spatafora J.W."/>
            <person name="Wang M."/>
            <person name="Veneault-Fourrey C."/>
            <person name="Henrissat B."/>
            <person name="Grigoriev I.V."/>
            <person name="Martin F.M."/>
            <person name="Perotto S."/>
        </authorList>
    </citation>
    <scope>NUCLEOTIDE SEQUENCE [LARGE SCALE GENOMIC DNA]</scope>
    <source>
        <strain evidence="3 4">ATCC 22711</strain>
    </source>
</reference>
<dbReference type="Pfam" id="PF22943">
    <property type="entry name" value="HTH_68"/>
    <property type="match status" value="1"/>
</dbReference>
<accession>A0A2T3AYW1</accession>
<dbReference type="EMBL" id="KZ679013">
    <property type="protein sequence ID" value="PSS15212.1"/>
    <property type="molecule type" value="Genomic_DNA"/>
</dbReference>
<organism evidence="3 4">
    <name type="scientific">Amorphotheca resinae ATCC 22711</name>
    <dbReference type="NCBI Taxonomy" id="857342"/>
    <lineage>
        <taxon>Eukaryota</taxon>
        <taxon>Fungi</taxon>
        <taxon>Dikarya</taxon>
        <taxon>Ascomycota</taxon>
        <taxon>Pezizomycotina</taxon>
        <taxon>Leotiomycetes</taxon>
        <taxon>Helotiales</taxon>
        <taxon>Amorphothecaceae</taxon>
        <taxon>Amorphotheca</taxon>
    </lineage>
</organism>
<feature type="domain" description="Helix-turn-helix" evidence="2">
    <location>
        <begin position="158"/>
        <end position="202"/>
    </location>
</feature>